<reference evidence="12 13" key="1">
    <citation type="journal article" date="2011" name="J. Bacteriol.">
        <title>Draft genome sequence of the anoxygenic filamentous phototrophic bacterium Oscillochloris trichoides subsp. DG-6.</title>
        <authorList>
            <person name="Kuznetsov B.B."/>
            <person name="Ivanovsky R.N."/>
            <person name="Keppen O.I."/>
            <person name="Sukhacheva M.V."/>
            <person name="Bumazhkin B.K."/>
            <person name="Patutina E.O."/>
            <person name="Beletsky A.V."/>
            <person name="Mardanov A.V."/>
            <person name="Baslerov R.V."/>
            <person name="Panteleeva A.N."/>
            <person name="Kolganova T.V."/>
            <person name="Ravin N.V."/>
            <person name="Skryabin K.G."/>
        </authorList>
    </citation>
    <scope>NUCLEOTIDE SEQUENCE [LARGE SCALE GENOMIC DNA]</scope>
    <source>
        <strain evidence="12 13">DG-6</strain>
    </source>
</reference>
<dbReference type="GO" id="GO:0008270">
    <property type="term" value="F:zinc ion binding"/>
    <property type="evidence" value="ECO:0007669"/>
    <property type="project" value="UniProtKB-KW"/>
</dbReference>
<dbReference type="InterPro" id="IPR017968">
    <property type="entry name" value="Acylphosphatase_CS"/>
</dbReference>
<proteinExistence type="inferred from homology"/>
<dbReference type="PANTHER" id="PTHR42959">
    <property type="entry name" value="CARBAMOYLTRANSFERASE"/>
    <property type="match status" value="1"/>
</dbReference>
<keyword evidence="4" id="KW-0479">Metal-binding</keyword>
<evidence type="ECO:0000256" key="9">
    <source>
        <dbReference type="PROSITE-ProRule" id="PRU00520"/>
    </source>
</evidence>
<dbReference type="InterPro" id="IPR001792">
    <property type="entry name" value="Acylphosphatase-like_dom"/>
</dbReference>
<dbReference type="Gene3D" id="3.30.110.120">
    <property type="match status" value="1"/>
</dbReference>
<dbReference type="Pfam" id="PF22521">
    <property type="entry name" value="HypF_C_2"/>
    <property type="match status" value="1"/>
</dbReference>
<dbReference type="GO" id="GO:0051604">
    <property type="term" value="P:protein maturation"/>
    <property type="evidence" value="ECO:0007669"/>
    <property type="project" value="TreeGrafter"/>
</dbReference>
<dbReference type="InterPro" id="IPR036046">
    <property type="entry name" value="Acylphosphatase-like_dom_sf"/>
</dbReference>
<evidence type="ECO:0000256" key="3">
    <source>
        <dbReference type="ARBA" id="ARBA00022598"/>
    </source>
</evidence>
<sequence length="771" mass="82763">MSAALHILVRGAVQGVGFRPFVYRLAQTLGLSGWVLNDSDGVTIEIEGDADQVQHFLHQLQHTPPPRAQIDQIEATWHPPHGYTTFQIRPSLPRGMPTTLIPPDTATCPDCLAEMLDPHNRRFGYAFTNCTNCGPRFSIIAALPYDRPNTTMRAFVLCPACGAEYGDPVDRRFHAQPNACPVCGPRLAFDVVGEAQSPTTPPLNAALTALRQGQIVALKGIGGYQLLVDPRNAEAVARLRLRKHRPAKPLALMARDLEQAAALVQIDQVAAELLTSVAAPIVLLPRIPHPSIALADLVAPGHPYLGVMLPCSPLHHLLLRSFDGPLVATSGNLSDEPICIDDTEAHQRLGQIADAFLSHNRPIERHVDDSVVQVVAGIPRMLRRARGYAPLPVPLPATPPSTLALGGQLKNSIALSIGPQVFISQHIGDLHTLEARSAFERVIHDFLRLYAAQPSLIAHDLHPDYASSQMAHTSTLLPDARRVAVQHHHAHFAACLAEHAAPGPALGVIWDGTGYGVDATIWGGEFLFGDVAASQRVAYLRPFTLPGGEAAVREPARVALALLWETLGPACLEQEDLAPLAHFNPTQRSLLLRMLQHGLNSPHTSSAGRLFDGVAALLGLHLQVSFEGQAAIALEHLADPHESLAYPFALEATTAPAQSAGGVTCVPNPIILDWRPAISALLADLRRGVAPQQIAARFHNGLISAICALARHIGVATIALSGGCFQNRHLAEGVIRQLQAAHHHPLLPRHLPVNDGGLCYGQVAAMLSTTN</sequence>
<evidence type="ECO:0000313" key="12">
    <source>
        <dbReference type="EMBL" id="EFO80568.1"/>
    </source>
</evidence>
<dbReference type="PROSITE" id="PS00150">
    <property type="entry name" value="ACYLPHOSPHATASE_1"/>
    <property type="match status" value="1"/>
</dbReference>
<dbReference type="PANTHER" id="PTHR42959:SF1">
    <property type="entry name" value="CARBAMOYLTRANSFERASE HYPF"/>
    <property type="match status" value="1"/>
</dbReference>
<dbReference type="NCBIfam" id="TIGR00143">
    <property type="entry name" value="hypF"/>
    <property type="match status" value="1"/>
</dbReference>
<dbReference type="InterPro" id="IPR011125">
    <property type="entry name" value="Znf_HypF"/>
</dbReference>
<dbReference type="Pfam" id="PF01300">
    <property type="entry name" value="Sua5_yciO_yrdC"/>
    <property type="match status" value="1"/>
</dbReference>
<feature type="domain" description="YrdC-like" evidence="11">
    <location>
        <begin position="200"/>
        <end position="387"/>
    </location>
</feature>
<dbReference type="OrthoDB" id="9808093at2"/>
<comment type="caution">
    <text evidence="12">The sequence shown here is derived from an EMBL/GenBank/DDBJ whole genome shotgun (WGS) entry which is preliminary data.</text>
</comment>
<keyword evidence="5" id="KW-0863">Zinc-finger</keyword>
<feature type="active site" evidence="9">
    <location>
        <position position="37"/>
    </location>
</feature>
<evidence type="ECO:0000256" key="4">
    <source>
        <dbReference type="ARBA" id="ARBA00022723"/>
    </source>
</evidence>
<comment type="catalytic activity">
    <reaction evidence="7">
        <text>C-terminal L-cysteinyl-[HypE protein] + carbamoyl phosphate + ATP + H2O = C-terminal S-carboxamide-L-cysteinyl-[HypE protein] + AMP + phosphate + diphosphate + H(+)</text>
        <dbReference type="Rhea" id="RHEA:55636"/>
        <dbReference type="Rhea" id="RHEA-COMP:14247"/>
        <dbReference type="Rhea" id="RHEA-COMP:14392"/>
        <dbReference type="ChEBI" id="CHEBI:15377"/>
        <dbReference type="ChEBI" id="CHEBI:15378"/>
        <dbReference type="ChEBI" id="CHEBI:30616"/>
        <dbReference type="ChEBI" id="CHEBI:33019"/>
        <dbReference type="ChEBI" id="CHEBI:43474"/>
        <dbReference type="ChEBI" id="CHEBI:58228"/>
        <dbReference type="ChEBI" id="CHEBI:76913"/>
        <dbReference type="ChEBI" id="CHEBI:139126"/>
        <dbReference type="ChEBI" id="CHEBI:456215"/>
    </reaction>
</comment>
<dbReference type="InterPro" id="IPR004421">
    <property type="entry name" value="Carbamoyltransferase_HypF"/>
</dbReference>
<dbReference type="InterPro" id="IPR051060">
    <property type="entry name" value="Carbamoyltrans_HypF-like"/>
</dbReference>
<dbReference type="STRING" id="765420.OSCT_1577"/>
<dbReference type="Pfam" id="PF07503">
    <property type="entry name" value="zf-HYPF"/>
    <property type="match status" value="2"/>
</dbReference>
<comment type="catalytic activity">
    <reaction evidence="9">
        <text>an acyl phosphate + H2O = a carboxylate + phosphate + H(+)</text>
        <dbReference type="Rhea" id="RHEA:14965"/>
        <dbReference type="ChEBI" id="CHEBI:15377"/>
        <dbReference type="ChEBI" id="CHEBI:15378"/>
        <dbReference type="ChEBI" id="CHEBI:29067"/>
        <dbReference type="ChEBI" id="CHEBI:43474"/>
        <dbReference type="ChEBI" id="CHEBI:59918"/>
        <dbReference type="EC" id="3.6.1.7"/>
    </reaction>
</comment>
<evidence type="ECO:0000259" key="10">
    <source>
        <dbReference type="PROSITE" id="PS51160"/>
    </source>
</evidence>
<dbReference type="EC" id="6.2.-.-" evidence="8"/>
<dbReference type="Pfam" id="PF17788">
    <property type="entry name" value="HypF_C"/>
    <property type="match status" value="1"/>
</dbReference>
<dbReference type="InterPro" id="IPR041440">
    <property type="entry name" value="HypF_C"/>
</dbReference>
<dbReference type="Pfam" id="PF00708">
    <property type="entry name" value="Acylphosphatase"/>
    <property type="match status" value="1"/>
</dbReference>
<feature type="active site" evidence="9">
    <location>
        <position position="19"/>
    </location>
</feature>
<accession>E1IE26</accession>
<keyword evidence="13" id="KW-1185">Reference proteome</keyword>
<dbReference type="eggNOG" id="COG0068">
    <property type="taxonomic scope" value="Bacteria"/>
</dbReference>
<evidence type="ECO:0000313" key="13">
    <source>
        <dbReference type="Proteomes" id="UP000054010"/>
    </source>
</evidence>
<feature type="domain" description="Acylphosphatase-like" evidence="10">
    <location>
        <begin position="4"/>
        <end position="90"/>
    </location>
</feature>
<dbReference type="InterPro" id="IPR017945">
    <property type="entry name" value="DHBP_synth_RibB-like_a/b_dom"/>
</dbReference>
<dbReference type="SUPFAM" id="SSF55821">
    <property type="entry name" value="YrdC/RibB"/>
    <property type="match status" value="1"/>
</dbReference>
<dbReference type="InterPro" id="IPR055128">
    <property type="entry name" value="HypF_C_2"/>
</dbReference>
<comment type="pathway">
    <text evidence="1">Protein modification; [NiFe] hydrogenase maturation.</text>
</comment>
<dbReference type="GO" id="GO:0016874">
    <property type="term" value="F:ligase activity"/>
    <property type="evidence" value="ECO:0007669"/>
    <property type="project" value="UniProtKB-UniRule"/>
</dbReference>
<dbReference type="UniPathway" id="UPA00335"/>
<comment type="similarity">
    <text evidence="2 8">Belongs to the carbamoyltransferase HypF family.</text>
</comment>
<keyword evidence="3" id="KW-0436">Ligase</keyword>
<dbReference type="EMBL" id="ADVR01000049">
    <property type="protein sequence ID" value="EFO80568.1"/>
    <property type="molecule type" value="Genomic_DNA"/>
</dbReference>
<protein>
    <recommendedName>
        <fullName evidence="8">Carbamoyltransferase</fullName>
        <ecNumber evidence="8">6.2.-.-</ecNumber>
    </recommendedName>
</protein>
<evidence type="ECO:0000256" key="1">
    <source>
        <dbReference type="ARBA" id="ARBA00004711"/>
    </source>
</evidence>
<keyword evidence="6" id="KW-0862">Zinc</keyword>
<dbReference type="PROSITE" id="PS51163">
    <property type="entry name" value="YRDC"/>
    <property type="match status" value="1"/>
</dbReference>
<dbReference type="Proteomes" id="UP000054010">
    <property type="component" value="Unassembled WGS sequence"/>
</dbReference>
<evidence type="ECO:0000256" key="7">
    <source>
        <dbReference type="ARBA" id="ARBA00048220"/>
    </source>
</evidence>
<dbReference type="Gene3D" id="3.30.420.360">
    <property type="match status" value="1"/>
</dbReference>
<dbReference type="PIRSF" id="PIRSF006256">
    <property type="entry name" value="CMPcnvr_hdrg_mat"/>
    <property type="match status" value="1"/>
</dbReference>
<evidence type="ECO:0000256" key="6">
    <source>
        <dbReference type="ARBA" id="ARBA00022833"/>
    </source>
</evidence>
<dbReference type="GO" id="GO:0016743">
    <property type="term" value="F:carboxyl- or carbamoyltransferase activity"/>
    <property type="evidence" value="ECO:0007669"/>
    <property type="project" value="UniProtKB-UniRule"/>
</dbReference>
<dbReference type="Gene3D" id="3.30.420.40">
    <property type="match status" value="1"/>
</dbReference>
<dbReference type="Gene3D" id="3.90.870.50">
    <property type="match status" value="1"/>
</dbReference>
<evidence type="ECO:0000256" key="2">
    <source>
        <dbReference type="ARBA" id="ARBA00008097"/>
    </source>
</evidence>
<name>E1IE26_9CHLR</name>
<keyword evidence="9" id="KW-0378">Hydrolase</keyword>
<evidence type="ECO:0000259" key="11">
    <source>
        <dbReference type="PROSITE" id="PS51163"/>
    </source>
</evidence>
<evidence type="ECO:0000256" key="8">
    <source>
        <dbReference type="PIRNR" id="PIRNR006256"/>
    </source>
</evidence>
<dbReference type="FunFam" id="3.30.420.40:FF:000124">
    <property type="entry name" value="Carbamoyltransferase HypF"/>
    <property type="match status" value="1"/>
</dbReference>
<dbReference type="SUPFAM" id="SSF54975">
    <property type="entry name" value="Acylphosphatase/BLUF domain-like"/>
    <property type="match status" value="1"/>
</dbReference>
<evidence type="ECO:0000256" key="5">
    <source>
        <dbReference type="ARBA" id="ARBA00022771"/>
    </source>
</evidence>
<dbReference type="GO" id="GO:0003998">
    <property type="term" value="F:acylphosphatase activity"/>
    <property type="evidence" value="ECO:0007669"/>
    <property type="project" value="UniProtKB-EC"/>
</dbReference>
<dbReference type="InterPro" id="IPR006070">
    <property type="entry name" value="Sua5-like_dom"/>
</dbReference>
<gene>
    <name evidence="12" type="ORF">OSCT_1577</name>
</gene>
<dbReference type="AlphaFoldDB" id="E1IE26"/>
<dbReference type="GO" id="GO:0003725">
    <property type="term" value="F:double-stranded RNA binding"/>
    <property type="evidence" value="ECO:0007669"/>
    <property type="project" value="InterPro"/>
</dbReference>
<dbReference type="PROSITE" id="PS51160">
    <property type="entry name" value="ACYLPHOSPHATASE_3"/>
    <property type="match status" value="1"/>
</dbReference>
<dbReference type="HOGENOM" id="CLU_009164_0_0_0"/>
<organism evidence="12 13">
    <name type="scientific">Oscillochloris trichoides DG-6</name>
    <dbReference type="NCBI Taxonomy" id="765420"/>
    <lineage>
        <taxon>Bacteria</taxon>
        <taxon>Bacillati</taxon>
        <taxon>Chloroflexota</taxon>
        <taxon>Chloroflexia</taxon>
        <taxon>Chloroflexales</taxon>
        <taxon>Chloroflexineae</taxon>
        <taxon>Oscillochloridaceae</taxon>
        <taxon>Oscillochloris</taxon>
    </lineage>
</organism>